<dbReference type="AlphaFoldDB" id="A0A238J631"/>
<dbReference type="Gene3D" id="3.30.1330.40">
    <property type="entry name" value="RutC-like"/>
    <property type="match status" value="1"/>
</dbReference>
<reference evidence="1 2" key="1">
    <citation type="submission" date="2017-05" db="EMBL/GenBank/DDBJ databases">
        <authorList>
            <person name="Song R."/>
            <person name="Chenine A.L."/>
            <person name="Ruprecht R.M."/>
        </authorList>
    </citation>
    <scope>NUCLEOTIDE SEQUENCE [LARGE SCALE GENOMIC DNA]</scope>
    <source>
        <strain evidence="1 2">CECT 8489</strain>
    </source>
</reference>
<dbReference type="EC" id="3.5.4.-" evidence="1"/>
<accession>A0A238J631</accession>
<evidence type="ECO:0000313" key="2">
    <source>
        <dbReference type="Proteomes" id="UP000201838"/>
    </source>
</evidence>
<dbReference type="PANTHER" id="PTHR43857">
    <property type="entry name" value="BLR7761 PROTEIN"/>
    <property type="match status" value="1"/>
</dbReference>
<dbReference type="CDD" id="cd00448">
    <property type="entry name" value="YjgF_YER057c_UK114_family"/>
    <property type="match status" value="1"/>
</dbReference>
<dbReference type="InterPro" id="IPR035959">
    <property type="entry name" value="RutC-like_sf"/>
</dbReference>
<dbReference type="InterPro" id="IPR006175">
    <property type="entry name" value="YjgF/YER057c/UK114"/>
</dbReference>
<organism evidence="1 2">
    <name type="scientific">Boseongicola aestuarii</name>
    <dbReference type="NCBI Taxonomy" id="1470561"/>
    <lineage>
        <taxon>Bacteria</taxon>
        <taxon>Pseudomonadati</taxon>
        <taxon>Pseudomonadota</taxon>
        <taxon>Alphaproteobacteria</taxon>
        <taxon>Rhodobacterales</taxon>
        <taxon>Paracoccaceae</taxon>
        <taxon>Boseongicola</taxon>
    </lineage>
</organism>
<sequence length="126" mass="13964">MEIKRFLIEDQMKPVSHYCHSVRAGELIWVSGIVGMTADGHIPEDTKSQFDIALDAMDVCLRAAGGRPHTVTKVQIFLTDISERGLINPAREVYFGEHRPASTLVEVSALVDPRMKVEIECMGIAV</sequence>
<protein>
    <submittedName>
        <fullName evidence="1">Enamine/imine deaminase</fullName>
        <ecNumber evidence="1">3.5.4.-</ecNumber>
    </submittedName>
</protein>
<dbReference type="EMBL" id="FXXQ01000033">
    <property type="protein sequence ID" value="SMX25823.1"/>
    <property type="molecule type" value="Genomic_DNA"/>
</dbReference>
<keyword evidence="1" id="KW-0378">Hydrolase</keyword>
<dbReference type="Proteomes" id="UP000201838">
    <property type="component" value="Unassembled WGS sequence"/>
</dbReference>
<dbReference type="Pfam" id="PF01042">
    <property type="entry name" value="Ribonuc_L-PSP"/>
    <property type="match status" value="1"/>
</dbReference>
<dbReference type="GO" id="GO:0016787">
    <property type="term" value="F:hydrolase activity"/>
    <property type="evidence" value="ECO:0007669"/>
    <property type="project" value="UniProtKB-KW"/>
</dbReference>
<gene>
    <name evidence="1" type="primary">ridA</name>
    <name evidence="1" type="ORF">BOA8489_03968</name>
</gene>
<dbReference type="OrthoDB" id="9803101at2"/>
<evidence type="ECO:0000313" key="1">
    <source>
        <dbReference type="EMBL" id="SMX25823.1"/>
    </source>
</evidence>
<name>A0A238J631_9RHOB</name>
<dbReference type="PANTHER" id="PTHR43857:SF1">
    <property type="entry name" value="YJGH FAMILY PROTEIN"/>
    <property type="match status" value="1"/>
</dbReference>
<keyword evidence="2" id="KW-1185">Reference proteome</keyword>
<dbReference type="RefSeq" id="WP_093975994.1">
    <property type="nucleotide sequence ID" value="NZ_FXXQ01000033.1"/>
</dbReference>
<dbReference type="SUPFAM" id="SSF55298">
    <property type="entry name" value="YjgF-like"/>
    <property type="match status" value="1"/>
</dbReference>
<proteinExistence type="predicted"/>